<sequence>MLLHEKNRLKVIYQNADITGTEHLNIEEYFTANLPNGNFSIKFGPYVHFKKYCHILLFAGAELIIDENVFFNNYCSVNCLERIHIGKNTMFGEGVKIYDHNHAHSYTNGELVVEKSHFKTAPVSIGSNCWIGSNVTILKGVTIGNNVIIGANNLIYQSIPTNTVVKANAAYTIQTPDLR</sequence>
<dbReference type="EMBL" id="CP054139">
    <property type="protein sequence ID" value="QKJ33140.1"/>
    <property type="molecule type" value="Genomic_DNA"/>
</dbReference>
<dbReference type="AlphaFoldDB" id="A0A7D4UQJ4"/>
<dbReference type="GO" id="GO:0016746">
    <property type="term" value="F:acyltransferase activity"/>
    <property type="evidence" value="ECO:0007669"/>
    <property type="project" value="UniProtKB-KW"/>
</dbReference>
<dbReference type="Pfam" id="PF00132">
    <property type="entry name" value="Hexapep"/>
    <property type="match status" value="1"/>
</dbReference>
<dbReference type="PANTHER" id="PTHR23416">
    <property type="entry name" value="SIALIC ACID SYNTHASE-RELATED"/>
    <property type="match status" value="1"/>
</dbReference>
<evidence type="ECO:0000313" key="1">
    <source>
        <dbReference type="EMBL" id="QKJ33140.1"/>
    </source>
</evidence>
<dbReference type="KEGG" id="mmab:HQ865_11930"/>
<keyword evidence="2" id="KW-1185">Reference proteome</keyword>
<keyword evidence="1" id="KW-0808">Transferase</keyword>
<evidence type="ECO:0000313" key="2">
    <source>
        <dbReference type="Proteomes" id="UP000505355"/>
    </source>
</evidence>
<accession>A0A7D4UQJ4</accession>
<dbReference type="InterPro" id="IPR001451">
    <property type="entry name" value="Hexapep"/>
</dbReference>
<dbReference type="SUPFAM" id="SSF51161">
    <property type="entry name" value="Trimeric LpxA-like enzymes"/>
    <property type="match status" value="1"/>
</dbReference>
<keyword evidence="1" id="KW-0012">Acyltransferase</keyword>
<protein>
    <submittedName>
        <fullName evidence="1">Acyltransferase</fullName>
    </submittedName>
</protein>
<proteinExistence type="predicted"/>
<dbReference type="CDD" id="cd04647">
    <property type="entry name" value="LbH_MAT_like"/>
    <property type="match status" value="1"/>
</dbReference>
<dbReference type="Proteomes" id="UP000505355">
    <property type="component" value="Chromosome"/>
</dbReference>
<name>A0A7D4UQJ4_9SPHI</name>
<dbReference type="PANTHER" id="PTHR23416:SF78">
    <property type="entry name" value="LIPOPOLYSACCHARIDE BIOSYNTHESIS O-ACETYL TRANSFERASE WBBJ-RELATED"/>
    <property type="match status" value="1"/>
</dbReference>
<organism evidence="1 2">
    <name type="scientific">Mucilaginibacter mali</name>
    <dbReference type="NCBI Taxonomy" id="2740462"/>
    <lineage>
        <taxon>Bacteria</taxon>
        <taxon>Pseudomonadati</taxon>
        <taxon>Bacteroidota</taxon>
        <taxon>Sphingobacteriia</taxon>
        <taxon>Sphingobacteriales</taxon>
        <taxon>Sphingobacteriaceae</taxon>
        <taxon>Mucilaginibacter</taxon>
    </lineage>
</organism>
<gene>
    <name evidence="1" type="ORF">HQ865_11930</name>
</gene>
<dbReference type="InterPro" id="IPR051159">
    <property type="entry name" value="Hexapeptide_acetyltransf"/>
</dbReference>
<dbReference type="InterPro" id="IPR011004">
    <property type="entry name" value="Trimer_LpxA-like_sf"/>
</dbReference>
<reference evidence="1 2" key="1">
    <citation type="submission" date="2020-05" db="EMBL/GenBank/DDBJ databases">
        <title>Mucilaginibacter mali sp. nov.</title>
        <authorList>
            <person name="Kim H.S."/>
            <person name="Lee K.C."/>
            <person name="Suh M.K."/>
            <person name="Kim J.-S."/>
            <person name="Han K.-I."/>
            <person name="Eom M.K."/>
            <person name="Shin Y.K."/>
            <person name="Lee J.-S."/>
        </authorList>
    </citation>
    <scope>NUCLEOTIDE SEQUENCE [LARGE SCALE GENOMIC DNA]</scope>
    <source>
        <strain evidence="1 2">G2-14</strain>
    </source>
</reference>
<dbReference type="Gene3D" id="2.160.10.10">
    <property type="entry name" value="Hexapeptide repeat proteins"/>
    <property type="match status" value="1"/>
</dbReference>